<gene>
    <name evidence="2" type="ORF">JKP88DRAFT_275352</name>
</gene>
<accession>A0A835ZFN9</accession>
<evidence type="ECO:0000256" key="1">
    <source>
        <dbReference type="SAM" id="MobiDB-lite"/>
    </source>
</evidence>
<name>A0A835ZFN9_9STRA</name>
<proteinExistence type="predicted"/>
<evidence type="ECO:0000313" key="3">
    <source>
        <dbReference type="Proteomes" id="UP000664859"/>
    </source>
</evidence>
<dbReference type="AlphaFoldDB" id="A0A835ZFN9"/>
<sequence length="575" mass="58591">MPAAAAAADVNAGLVPPPLALRNDGPPTVFEVLAPLLEFAARKAISEAQPGIVPEARLTLRIRQALSQDAEAGTVLEAVVVDNGSSGASAICALASSAAVTTAAAVTADDFAHALPLQLRAVWHAFMSCNAAPIRATTAIAGAEFATLAEYRMDPESGRPAATSPRAQMPKPAPACGTTVQVTLPFGPEELEGALPLLCGFHWIAGSNIKLSLTSPDSHMFVAVPHMATANRLMENGELNAAVMGRAAAECLQRTIRVPDVAVAETEWIGGMQMQVAMILQREDAPAPGNGDAAGPARSVPLLLHALVDSQPLLLPPGAAAAALLAAAAAAVQWRAQLGVDFSRRAAHRANGHHVGGSTLQLTAPTGSGLLLGVEAVHVVCNAIGASGGGEGGGGAQGPELADGGLLQLGRGSVAVPYAALLEEACAPRMCYIAQLPRLVMAPIAKAAAAAAAAAAAIEGCAQQLSARGGGGGGGRGALQRRAPSTAFTRHTQPAQQESEQLLAGIARNMAACIVGSRSAGHKAEIMDLLNIDDAGMEPRRLARELQQRLTTAVHMAEEAAERRNRRGADAAAEE</sequence>
<evidence type="ECO:0000313" key="2">
    <source>
        <dbReference type="EMBL" id="KAG5189634.1"/>
    </source>
</evidence>
<dbReference type="EMBL" id="JAFCMP010000046">
    <property type="protein sequence ID" value="KAG5189634.1"/>
    <property type="molecule type" value="Genomic_DNA"/>
</dbReference>
<feature type="region of interest" description="Disordered" evidence="1">
    <location>
        <begin position="470"/>
        <end position="498"/>
    </location>
</feature>
<protein>
    <submittedName>
        <fullName evidence="2">Uncharacterized protein</fullName>
    </submittedName>
</protein>
<feature type="compositionally biased region" description="Polar residues" evidence="1">
    <location>
        <begin position="486"/>
        <end position="498"/>
    </location>
</feature>
<organism evidence="2 3">
    <name type="scientific">Tribonema minus</name>
    <dbReference type="NCBI Taxonomy" id="303371"/>
    <lineage>
        <taxon>Eukaryota</taxon>
        <taxon>Sar</taxon>
        <taxon>Stramenopiles</taxon>
        <taxon>Ochrophyta</taxon>
        <taxon>PX clade</taxon>
        <taxon>Xanthophyceae</taxon>
        <taxon>Tribonematales</taxon>
        <taxon>Tribonemataceae</taxon>
        <taxon>Tribonema</taxon>
    </lineage>
</organism>
<reference evidence="2" key="1">
    <citation type="submission" date="2021-02" db="EMBL/GenBank/DDBJ databases">
        <title>First Annotated Genome of the Yellow-green Alga Tribonema minus.</title>
        <authorList>
            <person name="Mahan K.M."/>
        </authorList>
    </citation>
    <scope>NUCLEOTIDE SEQUENCE</scope>
    <source>
        <strain evidence="2">UTEX B ZZ1240</strain>
    </source>
</reference>
<dbReference type="Proteomes" id="UP000664859">
    <property type="component" value="Unassembled WGS sequence"/>
</dbReference>
<comment type="caution">
    <text evidence="2">The sequence shown here is derived from an EMBL/GenBank/DDBJ whole genome shotgun (WGS) entry which is preliminary data.</text>
</comment>
<keyword evidence="3" id="KW-1185">Reference proteome</keyword>